<evidence type="ECO:0000256" key="7">
    <source>
        <dbReference type="ARBA" id="ARBA00022840"/>
    </source>
</evidence>
<dbReference type="PANTHER" id="PTHR30075:SF2">
    <property type="entry name" value="GLYCINE--TRNA LIGASE, CHLOROPLASTIC_MITOCHONDRIAL 2"/>
    <property type="match status" value="1"/>
</dbReference>
<dbReference type="PRINTS" id="PR01045">
    <property type="entry name" value="TRNASYNTHGB"/>
</dbReference>
<dbReference type="Pfam" id="PF02092">
    <property type="entry name" value="tRNA_synt_2f"/>
    <property type="match status" value="1"/>
</dbReference>
<dbReference type="GO" id="GO:0005524">
    <property type="term" value="F:ATP binding"/>
    <property type="evidence" value="ECO:0007669"/>
    <property type="project" value="UniProtKB-UniRule"/>
</dbReference>
<evidence type="ECO:0000256" key="8">
    <source>
        <dbReference type="ARBA" id="ARBA00022917"/>
    </source>
</evidence>
<dbReference type="STRING" id="1817768.A3A87_03650"/>
<evidence type="ECO:0000256" key="2">
    <source>
        <dbReference type="ARBA" id="ARBA00008226"/>
    </source>
</evidence>
<evidence type="ECO:0000256" key="9">
    <source>
        <dbReference type="ARBA" id="ARBA00023146"/>
    </source>
</evidence>
<keyword evidence="9 11" id="KW-0030">Aminoacyl-tRNA synthetase</keyword>
<sequence>MTAPLLVELLTEELPPKALARLMEAFSRNLFEGLKEKNFLAGAAEPKAYATPRRLAVVISQVLEKQPDRLVERKGPALATALDAAGRPTPALIGFAKSCGVDLAKLEKRSGDKGEYFVYCFKQKGEPLKQHLATIVEAALKRLPIPKLMRWGDGEAQFVRPVHGVILLHGNKVVPGTVLGLKSGNKTRGHRFLSKGLITIKQAKDYEKILKQSGKVYAAFEVRRAAIRKALDAEAKKMAPGTDWNLGKSDELVDEVTSLVEYPVVLAGSFDQAFLEVPKECLIISMQQQQKYFPLADKEGKLLPRFLFLSNMQAANPKEIVHGNERVLRARLSDARFFYDQDRKHRLADRLPRLGNVVYHNKLGSQLERVQRLEKLSGKIAQLLKADRVHAERAAQLCKADLLTEMVGEFPELQGIMGRYYAKYDHEPTVVADAVEQHYWPRTAGGELPKQPIAVCVALADKLDTLVGIYGIGLVPTGETDPFGLRRAALGVVRILVEKSLALDVKDLLARARSQFPNGVIADTVVQDLHAFMLERLKPYLKEKGFEPDEIDAVVSLNPARLDQALPRLQALKEFRALPEGQALAAANKRIRNILRQAGGTPSDKVDTGRLAEPAERQLSEAVQTLEAQVAPLIKVGNYAEALKRLAGLRPAVDEFFDKVMVMVDDSAVRDNRLALLNRLSNLFLSVADISRLQS</sequence>
<comment type="subcellular location">
    <subcellularLocation>
        <location evidence="1 11">Cytoplasm</location>
    </subcellularLocation>
</comment>
<dbReference type="InterPro" id="IPR006194">
    <property type="entry name" value="Gly-tRNA-synth_heterodimer"/>
</dbReference>
<dbReference type="InterPro" id="IPR015944">
    <property type="entry name" value="Gly-tRNA-synth_bsu"/>
</dbReference>
<comment type="similarity">
    <text evidence="2 11">Belongs to the class-II aminoacyl-tRNA synthetase family.</text>
</comment>
<evidence type="ECO:0000256" key="3">
    <source>
        <dbReference type="ARBA" id="ARBA00011209"/>
    </source>
</evidence>
<accession>A0A1F6U290</accession>
<evidence type="ECO:0000256" key="5">
    <source>
        <dbReference type="ARBA" id="ARBA00022598"/>
    </source>
</evidence>
<evidence type="ECO:0000256" key="4">
    <source>
        <dbReference type="ARBA" id="ARBA00022490"/>
    </source>
</evidence>
<reference evidence="13 14" key="1">
    <citation type="journal article" date="2016" name="Nat. Commun.">
        <title>Thousands of microbial genomes shed light on interconnected biogeochemical processes in an aquifer system.</title>
        <authorList>
            <person name="Anantharaman K."/>
            <person name="Brown C.T."/>
            <person name="Hug L.A."/>
            <person name="Sharon I."/>
            <person name="Castelle C.J."/>
            <person name="Probst A.J."/>
            <person name="Thomas B.C."/>
            <person name="Singh A."/>
            <person name="Wilkins M.J."/>
            <person name="Karaoz U."/>
            <person name="Brodie E.L."/>
            <person name="Williams K.H."/>
            <person name="Hubbard S.S."/>
            <person name="Banfield J.F."/>
        </authorList>
    </citation>
    <scope>NUCLEOTIDE SEQUENCE [LARGE SCALE GENOMIC DNA]</scope>
</reference>
<dbReference type="GO" id="GO:0005829">
    <property type="term" value="C:cytosol"/>
    <property type="evidence" value="ECO:0007669"/>
    <property type="project" value="TreeGrafter"/>
</dbReference>
<dbReference type="PROSITE" id="PS50861">
    <property type="entry name" value="AA_TRNA_LIGASE_II_GLYAB"/>
    <property type="match status" value="1"/>
</dbReference>
<evidence type="ECO:0000256" key="1">
    <source>
        <dbReference type="ARBA" id="ARBA00004496"/>
    </source>
</evidence>
<name>A0A1F6U290_9PROT</name>
<organism evidence="13 14">
    <name type="scientific">Candidatus Muproteobacteria bacterium RIFCSPLOWO2_01_FULL_60_18</name>
    <dbReference type="NCBI Taxonomy" id="1817768"/>
    <lineage>
        <taxon>Bacteria</taxon>
        <taxon>Pseudomonadati</taxon>
        <taxon>Pseudomonadota</taxon>
        <taxon>Candidatus Muproteobacteria</taxon>
    </lineage>
</organism>
<comment type="subunit">
    <text evidence="3 11">Tetramer of two alpha and two beta subunits.</text>
</comment>
<dbReference type="HAMAP" id="MF_00255">
    <property type="entry name" value="Gly_tRNA_synth_beta"/>
    <property type="match status" value="1"/>
</dbReference>
<keyword evidence="5 11" id="KW-0436">Ligase</keyword>
<proteinExistence type="inferred from homology"/>
<dbReference type="SUPFAM" id="SSF109604">
    <property type="entry name" value="HD-domain/PDEase-like"/>
    <property type="match status" value="1"/>
</dbReference>
<keyword evidence="4 11" id="KW-0963">Cytoplasm</keyword>
<dbReference type="GO" id="GO:0006420">
    <property type="term" value="P:arginyl-tRNA aminoacylation"/>
    <property type="evidence" value="ECO:0007669"/>
    <property type="project" value="InterPro"/>
</dbReference>
<dbReference type="PANTHER" id="PTHR30075">
    <property type="entry name" value="GLYCYL-TRNA SYNTHETASE"/>
    <property type="match status" value="1"/>
</dbReference>
<dbReference type="SMART" id="SM00836">
    <property type="entry name" value="DALR_1"/>
    <property type="match status" value="1"/>
</dbReference>
<keyword evidence="8 11" id="KW-0648">Protein biosynthesis</keyword>
<evidence type="ECO:0000313" key="13">
    <source>
        <dbReference type="EMBL" id="OGI51503.1"/>
    </source>
</evidence>
<gene>
    <name evidence="11" type="primary">glyS</name>
    <name evidence="13" type="ORF">A3A87_03650</name>
</gene>
<comment type="catalytic activity">
    <reaction evidence="10 11">
        <text>tRNA(Gly) + glycine + ATP = glycyl-tRNA(Gly) + AMP + diphosphate</text>
        <dbReference type="Rhea" id="RHEA:16013"/>
        <dbReference type="Rhea" id="RHEA-COMP:9664"/>
        <dbReference type="Rhea" id="RHEA-COMP:9683"/>
        <dbReference type="ChEBI" id="CHEBI:30616"/>
        <dbReference type="ChEBI" id="CHEBI:33019"/>
        <dbReference type="ChEBI" id="CHEBI:57305"/>
        <dbReference type="ChEBI" id="CHEBI:78442"/>
        <dbReference type="ChEBI" id="CHEBI:78522"/>
        <dbReference type="ChEBI" id="CHEBI:456215"/>
        <dbReference type="EC" id="6.1.1.14"/>
    </reaction>
</comment>
<dbReference type="AlphaFoldDB" id="A0A1F6U290"/>
<dbReference type="GO" id="GO:0004814">
    <property type="term" value="F:arginine-tRNA ligase activity"/>
    <property type="evidence" value="ECO:0007669"/>
    <property type="project" value="InterPro"/>
</dbReference>
<dbReference type="InterPro" id="IPR008909">
    <property type="entry name" value="DALR_anticod-bd"/>
</dbReference>
<evidence type="ECO:0000256" key="11">
    <source>
        <dbReference type="HAMAP-Rule" id="MF_00255"/>
    </source>
</evidence>
<feature type="domain" description="DALR anticodon binding" evidence="12">
    <location>
        <begin position="590"/>
        <end position="693"/>
    </location>
</feature>
<keyword evidence="6 11" id="KW-0547">Nucleotide-binding</keyword>
<evidence type="ECO:0000313" key="14">
    <source>
        <dbReference type="Proteomes" id="UP000179037"/>
    </source>
</evidence>
<dbReference type="Pfam" id="PF05746">
    <property type="entry name" value="DALR_1"/>
    <property type="match status" value="1"/>
</dbReference>
<protein>
    <recommendedName>
        <fullName evidence="11">Glycine--tRNA ligase beta subunit</fullName>
        <ecNumber evidence="11">6.1.1.14</ecNumber>
    </recommendedName>
    <alternativeName>
        <fullName evidence="11">Glycyl-tRNA synthetase beta subunit</fullName>
        <shortName evidence="11">GlyRS</shortName>
    </alternativeName>
</protein>
<comment type="caution">
    <text evidence="13">The sequence shown here is derived from an EMBL/GenBank/DDBJ whole genome shotgun (WGS) entry which is preliminary data.</text>
</comment>
<evidence type="ECO:0000259" key="12">
    <source>
        <dbReference type="SMART" id="SM00836"/>
    </source>
</evidence>
<dbReference type="NCBIfam" id="TIGR00211">
    <property type="entry name" value="glyS"/>
    <property type="match status" value="1"/>
</dbReference>
<evidence type="ECO:0000256" key="6">
    <source>
        <dbReference type="ARBA" id="ARBA00022741"/>
    </source>
</evidence>
<dbReference type="EC" id="6.1.1.14" evidence="11"/>
<dbReference type="Proteomes" id="UP000179037">
    <property type="component" value="Unassembled WGS sequence"/>
</dbReference>
<keyword evidence="7 11" id="KW-0067">ATP-binding</keyword>
<dbReference type="GO" id="GO:0004820">
    <property type="term" value="F:glycine-tRNA ligase activity"/>
    <property type="evidence" value="ECO:0007669"/>
    <property type="project" value="UniProtKB-UniRule"/>
</dbReference>
<dbReference type="GO" id="GO:0006426">
    <property type="term" value="P:glycyl-tRNA aminoacylation"/>
    <property type="evidence" value="ECO:0007669"/>
    <property type="project" value="UniProtKB-UniRule"/>
</dbReference>
<dbReference type="EMBL" id="MFTC01000040">
    <property type="protein sequence ID" value="OGI51503.1"/>
    <property type="molecule type" value="Genomic_DNA"/>
</dbReference>
<evidence type="ECO:0000256" key="10">
    <source>
        <dbReference type="ARBA" id="ARBA00047937"/>
    </source>
</evidence>